<dbReference type="PANTHER" id="PTHR33223:SF11">
    <property type="entry name" value="ELEMENT PROTEIN, PUTATIVE-RELATED"/>
    <property type="match status" value="1"/>
</dbReference>
<feature type="region of interest" description="Disordered" evidence="1">
    <location>
        <begin position="1"/>
        <end position="151"/>
    </location>
</feature>
<proteinExistence type="predicted"/>
<dbReference type="Pfam" id="PF03732">
    <property type="entry name" value="Retrotrans_gag"/>
    <property type="match status" value="1"/>
</dbReference>
<sequence>MDKVHRDKRKEVHTRLDFGDNTKRNRRTRESSQNSSVGTWSARHQNPSEKPRMKDRSRDGDENVFGRLGRPHRRDSPSSRGRSRSKDRSRGIEESYDNTYSSYRTESRHGHRSRDRGRSRIMKRGRTSESPLSRVSESGTSDGGHWKSASKRQKLIDEEDLVVTWTWTARVWFDELPPKSIDGYKDLKAAFLAYFMQQKKYVKDPVEIHNIKQRDGESLEDFIECFKVETGRMKGAPECMRISRFMHGVNNPELTKRLNEHVPKTMEEMMTVTTAFIQGETVAASKKKGHAPWKPQDQSKRHVSERKSDF</sequence>
<protein>
    <submittedName>
        <fullName evidence="3">Reverse transcriptase domain-containing protein</fullName>
    </submittedName>
</protein>
<gene>
    <name evidence="3" type="ORF">Tco_1032804</name>
</gene>
<dbReference type="Proteomes" id="UP001151760">
    <property type="component" value="Unassembled WGS sequence"/>
</dbReference>
<feature type="compositionally biased region" description="Basic and acidic residues" evidence="1">
    <location>
        <begin position="46"/>
        <end position="61"/>
    </location>
</feature>
<comment type="caution">
    <text evidence="3">The sequence shown here is derived from an EMBL/GenBank/DDBJ whole genome shotgun (WGS) entry which is preliminary data.</text>
</comment>
<feature type="region of interest" description="Disordered" evidence="1">
    <location>
        <begin position="283"/>
        <end position="310"/>
    </location>
</feature>
<feature type="compositionally biased region" description="Basic and acidic residues" evidence="1">
    <location>
        <begin position="1"/>
        <end position="23"/>
    </location>
</feature>
<feature type="compositionally biased region" description="Polar residues" evidence="1">
    <location>
        <begin position="128"/>
        <end position="140"/>
    </location>
</feature>
<feature type="compositionally biased region" description="Basic and acidic residues" evidence="1">
    <location>
        <begin position="297"/>
        <end position="310"/>
    </location>
</feature>
<evidence type="ECO:0000313" key="3">
    <source>
        <dbReference type="EMBL" id="GJT73518.1"/>
    </source>
</evidence>
<keyword evidence="4" id="KW-1185">Reference proteome</keyword>
<feature type="compositionally biased region" description="Basic residues" evidence="1">
    <location>
        <begin position="109"/>
        <end position="125"/>
    </location>
</feature>
<keyword evidence="3" id="KW-0808">Transferase</keyword>
<accession>A0ABQ5GDX5</accession>
<reference evidence="3" key="1">
    <citation type="journal article" date="2022" name="Int. J. Mol. Sci.">
        <title>Draft Genome of Tanacetum Coccineum: Genomic Comparison of Closely Related Tanacetum-Family Plants.</title>
        <authorList>
            <person name="Yamashiro T."/>
            <person name="Shiraishi A."/>
            <person name="Nakayama K."/>
            <person name="Satake H."/>
        </authorList>
    </citation>
    <scope>NUCLEOTIDE SEQUENCE</scope>
</reference>
<feature type="compositionally biased region" description="Basic and acidic residues" evidence="1">
    <location>
        <begin position="84"/>
        <end position="93"/>
    </location>
</feature>
<evidence type="ECO:0000259" key="2">
    <source>
        <dbReference type="Pfam" id="PF03732"/>
    </source>
</evidence>
<dbReference type="GO" id="GO:0003964">
    <property type="term" value="F:RNA-directed DNA polymerase activity"/>
    <property type="evidence" value="ECO:0007669"/>
    <property type="project" value="UniProtKB-KW"/>
</dbReference>
<name>A0ABQ5GDX5_9ASTR</name>
<dbReference type="EMBL" id="BQNB010018359">
    <property type="protein sequence ID" value="GJT73518.1"/>
    <property type="molecule type" value="Genomic_DNA"/>
</dbReference>
<feature type="domain" description="Retrotransposon gag" evidence="2">
    <location>
        <begin position="169"/>
        <end position="250"/>
    </location>
</feature>
<keyword evidence="3" id="KW-0548">Nucleotidyltransferase</keyword>
<dbReference type="InterPro" id="IPR005162">
    <property type="entry name" value="Retrotrans_gag_dom"/>
</dbReference>
<evidence type="ECO:0000256" key="1">
    <source>
        <dbReference type="SAM" id="MobiDB-lite"/>
    </source>
</evidence>
<organism evidence="3 4">
    <name type="scientific">Tanacetum coccineum</name>
    <dbReference type="NCBI Taxonomy" id="301880"/>
    <lineage>
        <taxon>Eukaryota</taxon>
        <taxon>Viridiplantae</taxon>
        <taxon>Streptophyta</taxon>
        <taxon>Embryophyta</taxon>
        <taxon>Tracheophyta</taxon>
        <taxon>Spermatophyta</taxon>
        <taxon>Magnoliopsida</taxon>
        <taxon>eudicotyledons</taxon>
        <taxon>Gunneridae</taxon>
        <taxon>Pentapetalae</taxon>
        <taxon>asterids</taxon>
        <taxon>campanulids</taxon>
        <taxon>Asterales</taxon>
        <taxon>Asteraceae</taxon>
        <taxon>Asteroideae</taxon>
        <taxon>Anthemideae</taxon>
        <taxon>Anthemidinae</taxon>
        <taxon>Tanacetum</taxon>
    </lineage>
</organism>
<evidence type="ECO:0000313" key="4">
    <source>
        <dbReference type="Proteomes" id="UP001151760"/>
    </source>
</evidence>
<reference evidence="3" key="2">
    <citation type="submission" date="2022-01" db="EMBL/GenBank/DDBJ databases">
        <authorList>
            <person name="Yamashiro T."/>
            <person name="Shiraishi A."/>
            <person name="Satake H."/>
            <person name="Nakayama K."/>
        </authorList>
    </citation>
    <scope>NUCLEOTIDE SEQUENCE</scope>
</reference>
<feature type="compositionally biased region" description="Polar residues" evidence="1">
    <location>
        <begin position="31"/>
        <end position="45"/>
    </location>
</feature>
<dbReference type="PANTHER" id="PTHR33223">
    <property type="entry name" value="CCHC-TYPE DOMAIN-CONTAINING PROTEIN"/>
    <property type="match status" value="1"/>
</dbReference>
<keyword evidence="3" id="KW-0695">RNA-directed DNA polymerase</keyword>